<feature type="compositionally biased region" description="Low complexity" evidence="1">
    <location>
        <begin position="1688"/>
        <end position="1698"/>
    </location>
</feature>
<keyword evidence="6" id="KW-1185">Reference proteome</keyword>
<feature type="domain" description="Ig-like" evidence="3">
    <location>
        <begin position="890"/>
        <end position="966"/>
    </location>
</feature>
<dbReference type="InterPro" id="IPR044016">
    <property type="entry name" value="Big_13"/>
</dbReference>
<organism evidence="5 6">
    <name type="scientific">Haloferax namakaokahaiae</name>
    <dbReference type="NCBI Taxonomy" id="1748331"/>
    <lineage>
        <taxon>Archaea</taxon>
        <taxon>Methanobacteriati</taxon>
        <taxon>Methanobacteriota</taxon>
        <taxon>Stenosarchaea group</taxon>
        <taxon>Halobacteria</taxon>
        <taxon>Halobacteriales</taxon>
        <taxon>Haloferacaceae</taxon>
        <taxon>Haloferax</taxon>
    </lineage>
</organism>
<feature type="compositionally biased region" description="Low complexity" evidence="1">
    <location>
        <begin position="1645"/>
        <end position="1655"/>
    </location>
</feature>
<evidence type="ECO:0000256" key="2">
    <source>
        <dbReference type="SAM" id="Phobius"/>
    </source>
</evidence>
<keyword evidence="2" id="KW-0472">Membrane</keyword>
<name>A0ABD5ZBN4_9EURY</name>
<feature type="region of interest" description="Disordered" evidence="1">
    <location>
        <begin position="1601"/>
        <end position="1701"/>
    </location>
</feature>
<dbReference type="Gene3D" id="2.60.40.10">
    <property type="entry name" value="Immunoglobulins"/>
    <property type="match status" value="6"/>
</dbReference>
<keyword evidence="2" id="KW-1133">Transmembrane helix</keyword>
<evidence type="ECO:0000259" key="3">
    <source>
        <dbReference type="Pfam" id="PF12245"/>
    </source>
</evidence>
<evidence type="ECO:0000259" key="4">
    <source>
        <dbReference type="Pfam" id="PF19077"/>
    </source>
</evidence>
<dbReference type="Proteomes" id="UP001596481">
    <property type="component" value="Unassembled WGS sequence"/>
</dbReference>
<dbReference type="Pfam" id="PF19077">
    <property type="entry name" value="Big_13"/>
    <property type="match status" value="1"/>
</dbReference>
<dbReference type="InterPro" id="IPR013783">
    <property type="entry name" value="Ig-like_fold"/>
</dbReference>
<protein>
    <submittedName>
        <fullName evidence="5">Beta strand repeat-containing protein</fullName>
    </submittedName>
</protein>
<feature type="region of interest" description="Disordered" evidence="1">
    <location>
        <begin position="1"/>
        <end position="24"/>
    </location>
</feature>
<feature type="compositionally biased region" description="Low complexity" evidence="1">
    <location>
        <begin position="1629"/>
        <end position="1639"/>
    </location>
</feature>
<keyword evidence="2" id="KW-0812">Transmembrane</keyword>
<evidence type="ECO:0000313" key="6">
    <source>
        <dbReference type="Proteomes" id="UP001596481"/>
    </source>
</evidence>
<dbReference type="Pfam" id="PF12245">
    <property type="entry name" value="Big_3_2"/>
    <property type="match status" value="2"/>
</dbReference>
<reference evidence="5 6" key="1">
    <citation type="journal article" date="2019" name="Int. J. Syst. Evol. Microbiol.">
        <title>The Global Catalogue of Microorganisms (GCM) 10K type strain sequencing project: providing services to taxonomists for standard genome sequencing and annotation.</title>
        <authorList>
            <consortium name="The Broad Institute Genomics Platform"/>
            <consortium name="The Broad Institute Genome Sequencing Center for Infectious Disease"/>
            <person name="Wu L."/>
            <person name="Ma J."/>
        </authorList>
    </citation>
    <scope>NUCLEOTIDE SEQUENCE [LARGE SCALE GENOMIC DNA]</scope>
    <source>
        <strain evidence="5 6">DSM 29988</strain>
    </source>
</reference>
<accession>A0ABD5ZBN4</accession>
<dbReference type="RefSeq" id="WP_390221918.1">
    <property type="nucleotide sequence ID" value="NZ_JBHTAA010000001.1"/>
</dbReference>
<gene>
    <name evidence="5" type="ORF">ACFQJC_03795</name>
</gene>
<feature type="domain" description="Ig-like" evidence="3">
    <location>
        <begin position="792"/>
        <end position="866"/>
    </location>
</feature>
<evidence type="ECO:0000256" key="1">
    <source>
        <dbReference type="SAM" id="MobiDB-lite"/>
    </source>
</evidence>
<feature type="compositionally biased region" description="Polar residues" evidence="1">
    <location>
        <begin position="1664"/>
        <end position="1678"/>
    </location>
</feature>
<feature type="compositionally biased region" description="Low complexity" evidence="1">
    <location>
        <begin position="1601"/>
        <end position="1612"/>
    </location>
</feature>
<dbReference type="EMBL" id="JBHTAA010000001">
    <property type="protein sequence ID" value="MFC7202623.1"/>
    <property type="molecule type" value="Genomic_DNA"/>
</dbReference>
<feature type="transmembrane region" description="Helical" evidence="2">
    <location>
        <begin position="1698"/>
        <end position="1715"/>
    </location>
</feature>
<dbReference type="Gene3D" id="2.60.40.4070">
    <property type="match status" value="1"/>
</dbReference>
<comment type="caution">
    <text evidence="5">The sequence shown here is derived from an EMBL/GenBank/DDBJ whole genome shotgun (WGS) entry which is preliminary data.</text>
</comment>
<evidence type="ECO:0000313" key="5">
    <source>
        <dbReference type="EMBL" id="MFC7202623.1"/>
    </source>
</evidence>
<dbReference type="InterPro" id="IPR022038">
    <property type="entry name" value="Ig-like_bact"/>
</dbReference>
<sequence>MGAAADSTVTVTGSVEDANGQPQSGWFTQLTPNGDYGYVASDGTFEITVDANADYSLKFSQYNHTYAASDYYPKDGVPDVYALDTVSVGDTDEALGTYQLPTTHDVNITIVDESGAPVSNATVYIQHENGDASASSDGETNADGEFVWNDAVEPGAEVTGNVSVHVYPQADTLGNAHPEYTITGDRNIEITLREQREVTGRLVSPDGQPIAGADLTALTNGSIEFGETDSNGNFSIYLPTDDSYSIGYLEARSSTSDDAGEVNGVADIAEIADVNSSVTSDVGTVTAPVGHEVSIRVIDDSGEPIPDAQVHLDAVDAQNDSRGFSWIEHVDDDGYLYGEVDTTHGFELNGTVNVTPVAPDGDYRDVEGQLVTIDGPTTLTYVVNGDNWTRQIPLSLSANQTTIPAGDDVLLSVASDNDDPVGVVNLTVESPNGSSATYQTDAGGEVAVSTNGTGDYAVTATKGDTNNTTYVSDSLTVTAKEPGRISIDTIDPPAEVVRGENATVDITLSNPGAFEATDTLTVGNGTGTSDSTLTLAAGETRTVTRTVETTDTTSESLTVTVSTSTDSATATATILEPANISVDDYALDQTAILATDPVNVTAVLNNTGEVEGADDISLSVDGNAVENRTVTVGPESTTTVTIETLVAWQTYGTHSVTVGNQTQTDITVLRPTNPDASVSITSLADGDVLGSGAHTVSYDLSNTSTGVDHVEYRVDDGSYQTVSSGLTTTTQDISVGEGEHTVSVRLVDNLGNEIAVSERQFRVDTAAPVVSLDANRTTAIGSNDPVNLTVGSTDSAPESTTFVVTNGSGDLSERDVTDAVADGTTTLSWNATDGGSALASGSYTLEVRSTDAAGNMNTTTQAVSVDADGPTVSATGVTDGTETKTVFVNGTDSVTITGTAGDSTSNVSTVHAVVRSDSTTFQQVVEASLSGDGTWSATLDASVLPDDGNYTVGAYATDEANNDRETFNDSLTVVFDREAPEVGVSFQNVSGSTGHLNVTASEPLSSEPTVTVFTPNGNERAVSLTASDGGWTGTFSYDGDGEYRLVANATDRAGNRGTADATAQVNTNVATQDNATIIKNDKTGAFIELHTDADVSDGFGALTETNAPLAVLSAKLSGNQFIEGELGTDLDENLTHALIGIPVNESELPSGIAPGNVDIRRFNETTDEWELVGETTVETRNVTGTPIEYYVVNVSHFSTYGAVATDETAPSIDDSHLSGAGSPYGYDTEAVDVSFEYSDAQSGINASNVSLSLDGQTITDGYAGELQVTSSSTTLTAVNLVGSGDHTVTLEVTDEAGNSETTTKTFSVEEDTTAPDLSTAFTNTSYAYGTETVSFDLSYSDSQSGVNTSGVEVSLDGSDVTAPATVTASGVEYTASDLTDGSHTLSVTVPDDAGNSKTLTRTFSIDGDETAPTITSVTHTPTASGTRFASTTTQVKTSVEYTDTESGIDASAVTVEFDDGSGFIDVTDQSVVTTAQANYTAFDLSPGTYTIRTTVADADGNERTSERTFVIGTGTAPQLSGGSLTPAADGETLPAGTEQATIELTYSDAEGDVDPSDISATFDGEDVTSDLSIADGIITYQATGLADDTSHTLTVEVVDSASNSASKSVSFDVEAESQTENSGSGGSSAGDATDSSPESLDSETTETTTMPATTEQSPDDDSEPTVTESTQPSETTGQTTDGDESDSEPTTSSTDTPGFSLVTGFGALIALLAFARRRQ</sequence>
<feature type="domain" description="Bacterial Ig-like" evidence="4">
    <location>
        <begin position="1348"/>
        <end position="1406"/>
    </location>
</feature>
<proteinExistence type="predicted"/>